<proteinExistence type="predicted"/>
<gene>
    <name evidence="2" type="ORF">QG404_07070</name>
</gene>
<dbReference type="Proteomes" id="UP001231859">
    <property type="component" value="Chromosome"/>
</dbReference>
<keyword evidence="3" id="KW-1185">Reference proteome</keyword>
<name>A0ABY8P546_9GAMM</name>
<dbReference type="RefSeq" id="WP_280939581.1">
    <property type="nucleotide sequence ID" value="NZ_CP123759.1"/>
</dbReference>
<reference evidence="2 3" key="1">
    <citation type="submission" date="2023-04" db="EMBL/GenBank/DDBJ databases">
        <title>Genome dynamics across the evolutionary transition to endosymbiosis.</title>
        <authorList>
            <person name="Siozios S."/>
            <person name="Nadal-Jimenez P."/>
            <person name="Azagi T."/>
            <person name="Sprong H."/>
            <person name="Frost C.L."/>
            <person name="Parratt S.R."/>
            <person name="Taylor G."/>
            <person name="Brettell L."/>
            <person name="Lew K.C."/>
            <person name="Croft L."/>
            <person name="King K.C."/>
            <person name="Brockhurst M.A."/>
            <person name="Hypsa V."/>
            <person name="Novakova E."/>
            <person name="Darby A.C."/>
            <person name="Hurst G.D.D."/>
        </authorList>
    </citation>
    <scope>NUCLEOTIDE SEQUENCE [LARGE SCALE GENOMIC DNA]</scope>
    <source>
        <strain evidence="3">aApi_AU</strain>
    </source>
</reference>
<keyword evidence="1" id="KW-0106">Calcium</keyword>
<evidence type="ECO:0000256" key="1">
    <source>
        <dbReference type="ARBA" id="ARBA00022837"/>
    </source>
</evidence>
<dbReference type="InterPro" id="IPR011049">
    <property type="entry name" value="Serralysin-like_metalloprot_C"/>
</dbReference>
<organism evidence="2 3">
    <name type="scientific">Arsenophonus apicola</name>
    <dbReference type="NCBI Taxonomy" id="2879119"/>
    <lineage>
        <taxon>Bacteria</taxon>
        <taxon>Pseudomonadati</taxon>
        <taxon>Pseudomonadota</taxon>
        <taxon>Gammaproteobacteria</taxon>
        <taxon>Enterobacterales</taxon>
        <taxon>Morganellaceae</taxon>
        <taxon>Arsenophonus</taxon>
    </lineage>
</organism>
<evidence type="ECO:0000313" key="3">
    <source>
        <dbReference type="Proteomes" id="UP001231859"/>
    </source>
</evidence>
<evidence type="ECO:0000313" key="2">
    <source>
        <dbReference type="EMBL" id="WGO84623.1"/>
    </source>
</evidence>
<protein>
    <submittedName>
        <fullName evidence="2">Calcium-binding protein</fullName>
    </submittedName>
</protein>
<dbReference type="InterPro" id="IPR001343">
    <property type="entry name" value="Hemolysn_Ca-bd"/>
</dbReference>
<accession>A0ABY8P546</accession>
<dbReference type="Pfam" id="PF00353">
    <property type="entry name" value="HemolysinCabind"/>
    <property type="match status" value="2"/>
</dbReference>
<dbReference type="EMBL" id="CP123759">
    <property type="protein sequence ID" value="WGO84623.1"/>
    <property type="molecule type" value="Genomic_DNA"/>
</dbReference>
<dbReference type="SUPFAM" id="SSF51120">
    <property type="entry name" value="beta-Roll"/>
    <property type="match status" value="2"/>
</dbReference>
<sequence>MFTIIIADNGDGYYQCKIFDPRMGEIKINQLSKANIDSEVISYIRNYLTGDIVIDNNNYKRYEFMGLTKEAALNEPFKLQKITDSLLIKTKGKNLIDTVAIDESTLTTQTNITIADSNISLQTLQQAGAHIEDRPISSFAIRNIANWQTKIKFDAEKLNDYLIFFQGTKEHIDIIKFIKQKIKLLPNYQDILLTNSDLNDYSIAIDHLTDINHYEEPQLINRKLWQNLKVNMAGLPRYSHILNKVSNLTQLMNIIQLVSSTQTTLSYLNNSDLSANERQYIEKNLIIAWSAGIVNWGADILQPLLLKSISQMTGMRYSANLFAAKLSIGINIAASGFDFYYAYENFSQLSYETDPAIRQDLIVNGTISLLSAGVSISSALAMLTGASSAGPIGVAIGAGLMIGGMFYNAYRAVERIKANVQLTAMEEFQTGLSAALGLQTGYSVRIKLLKQQTASALKAYKIQNEKDLFINVLKPAGFNLSIFVSEEEKIVELPCYHLFDKQTNLYLLKNKSRSIQYDLAYLKNDLSFLSLSINLWKQQHLEQVIEGSKREFTAEEVRKIIAQYPERYLVESAKLKTYIPIDVQGDNEIIMLNRDHDNLIKLLKNKPFLENYLFSNANVIYTLSGQNQPEFIYEDLHDYLMKGSLKKEITGVNFNLGNGDDIIVGLAEVRNRFLSYSGHKIFIGGRQDDTFILSSEKIGESEYKYFNGDNGNDTLIIAQLPRYHSTISSDSEGRYTGPDAMLPLTGTFINLEQNSLRFLNQPFVTNFSNIEWLIDNHNKTGIHADLVSIENVVGIKNKQDVILANDKDNVLNGNGGVDIIYGKGGKDTIILNNGYANGGEEQDTYIIERYSRNEYIASIAWQGINYIWDADNEKWVNTTINNNNVTVIIDENEYQAKSIVNLNYQLDEIVGLVIIGNDIIINFLTTDNKENLNAEQQLNKNSINLILKNAYRYYDSDNLIANHEYLLQTADGFLLLMNLTDKIKIATPPDKIFDAIYINELDKNKNAMINSDIEINLKHNSIKNYRKNYILPNMIKPLLTTHNAQYTIFYGNNDNNQFLSIKNNSYINLSHGIDTYIIDDIKVENIKNSKHIIFDFNELKTSYTGHDIITIVLKNYSDHDFFFYEDKLLYSKDHDVAEIKFINNIDDFNGKIYLIDQNSESFTIEYKNSLYSIKPTFEITTATEDNDNIVYNKPDITQRKIDGLGGDDIITDMTELGNILIGGRGNDIITAKGGHNIIVDGSGKDIISLGDGNDIIISMQDNNIISAGKGNNIIVINYNNNDTKVFLNEGENKIFIQGIGNIYRNEFLGDNLIISSLDEPHNITIYDYNKYKNNLEIDTTLNNGILLNHQNVDLLISTASAFKQNNDRTVFANLADSDRDFLNQIYQYSEMSNL</sequence>
<dbReference type="Gene3D" id="2.150.10.10">
    <property type="entry name" value="Serralysin-like metalloprotease, C-terminal"/>
    <property type="match status" value="2"/>
</dbReference>